<evidence type="ECO:0000313" key="1">
    <source>
        <dbReference type="EMBL" id="MFC7359849.1"/>
    </source>
</evidence>
<keyword evidence="2" id="KW-1185">Reference proteome</keyword>
<organism evidence="1 2">
    <name type="scientific">Nocardioides astragali</name>
    <dbReference type="NCBI Taxonomy" id="1776736"/>
    <lineage>
        <taxon>Bacteria</taxon>
        <taxon>Bacillati</taxon>
        <taxon>Actinomycetota</taxon>
        <taxon>Actinomycetes</taxon>
        <taxon>Propionibacteriales</taxon>
        <taxon>Nocardioidaceae</taxon>
        <taxon>Nocardioides</taxon>
    </lineage>
</organism>
<proteinExistence type="predicted"/>
<gene>
    <name evidence="1" type="ORF">ACFQO6_06165</name>
</gene>
<evidence type="ECO:0008006" key="3">
    <source>
        <dbReference type="Google" id="ProtNLM"/>
    </source>
</evidence>
<dbReference type="RefSeq" id="WP_255889963.1">
    <property type="nucleotide sequence ID" value="NZ_JAFMZM010000002.1"/>
</dbReference>
<protein>
    <recommendedName>
        <fullName evidence="3">Cbb3-type cytochrome oxidase assembly protein CcoS</fullName>
    </recommendedName>
</protein>
<comment type="caution">
    <text evidence="1">The sequence shown here is derived from an EMBL/GenBank/DDBJ whole genome shotgun (WGS) entry which is preliminary data.</text>
</comment>
<name>A0ABW2MXW4_9ACTN</name>
<reference evidence="2" key="1">
    <citation type="journal article" date="2019" name="Int. J. Syst. Evol. Microbiol.">
        <title>The Global Catalogue of Microorganisms (GCM) 10K type strain sequencing project: providing services to taxonomists for standard genome sequencing and annotation.</title>
        <authorList>
            <consortium name="The Broad Institute Genomics Platform"/>
            <consortium name="The Broad Institute Genome Sequencing Center for Infectious Disease"/>
            <person name="Wu L."/>
            <person name="Ma J."/>
        </authorList>
    </citation>
    <scope>NUCLEOTIDE SEQUENCE [LARGE SCALE GENOMIC DNA]</scope>
    <source>
        <strain evidence="2">FCH27</strain>
    </source>
</reference>
<evidence type="ECO:0000313" key="2">
    <source>
        <dbReference type="Proteomes" id="UP001596524"/>
    </source>
</evidence>
<accession>A0ABW2MXW4</accession>
<sequence length="51" mass="5536">MNEFLPWMLLIPLVVTVTALLIAGVIHLAVAADRFDNETVPIEGTEGGWTT</sequence>
<dbReference type="Proteomes" id="UP001596524">
    <property type="component" value="Unassembled WGS sequence"/>
</dbReference>
<dbReference type="EMBL" id="JBHTCH010000004">
    <property type="protein sequence ID" value="MFC7359849.1"/>
    <property type="molecule type" value="Genomic_DNA"/>
</dbReference>